<evidence type="ECO:0000313" key="3">
    <source>
        <dbReference type="Proteomes" id="UP000265618"/>
    </source>
</evidence>
<organism evidence="2 3">
    <name type="scientific">Kipferlia bialata</name>
    <dbReference type="NCBI Taxonomy" id="797122"/>
    <lineage>
        <taxon>Eukaryota</taxon>
        <taxon>Metamonada</taxon>
        <taxon>Carpediemonas-like organisms</taxon>
        <taxon>Kipferlia</taxon>
    </lineage>
</organism>
<evidence type="ECO:0000256" key="1">
    <source>
        <dbReference type="SAM" id="MobiDB-lite"/>
    </source>
</evidence>
<accession>A0A391P246</accession>
<comment type="caution">
    <text evidence="2">The sequence shown here is derived from an EMBL/GenBank/DDBJ whole genome shotgun (WGS) entry which is preliminary data.</text>
</comment>
<proteinExistence type="predicted"/>
<evidence type="ECO:0000313" key="2">
    <source>
        <dbReference type="EMBL" id="GCA64409.1"/>
    </source>
</evidence>
<dbReference type="Proteomes" id="UP000265618">
    <property type="component" value="Unassembled WGS sequence"/>
</dbReference>
<protein>
    <submittedName>
        <fullName evidence="2">Uncharacterized protein</fullName>
    </submittedName>
</protein>
<gene>
    <name evidence="2" type="ORF">KIPB_014188</name>
</gene>
<reference evidence="2 3" key="1">
    <citation type="journal article" date="2018" name="PLoS ONE">
        <title>The draft genome of Kipferlia bialata reveals reductive genome evolution in fornicate parasites.</title>
        <authorList>
            <person name="Tanifuji G."/>
            <person name="Takabayashi S."/>
            <person name="Kume K."/>
            <person name="Takagi M."/>
            <person name="Nakayama T."/>
            <person name="Kamikawa R."/>
            <person name="Inagaki Y."/>
            <person name="Hashimoto T."/>
        </authorList>
    </citation>
    <scope>NUCLEOTIDE SEQUENCE [LARGE SCALE GENOMIC DNA]</scope>
    <source>
        <strain evidence="2">NY0173</strain>
    </source>
</reference>
<dbReference type="EMBL" id="BDIP01007150">
    <property type="protein sequence ID" value="GCA64409.1"/>
    <property type="molecule type" value="Genomic_DNA"/>
</dbReference>
<dbReference type="AlphaFoldDB" id="A0A391P246"/>
<name>A0A391P246_9EUKA</name>
<keyword evidence="3" id="KW-1185">Reference proteome</keyword>
<sequence length="108" mass="11968">MDTKPEGTGVGSKVAQKPSVSEKEDKGFDELWNEFLATLEREYEASHMLNRLTDIHSHIHPLCVALKARAELVQGLIRRKDKVALRKVLGPRVTGDAEMARLSGSLGM</sequence>
<feature type="region of interest" description="Disordered" evidence="1">
    <location>
        <begin position="1"/>
        <end position="26"/>
    </location>
</feature>